<dbReference type="EMBL" id="CP111015">
    <property type="protein sequence ID" value="WAR03535.1"/>
    <property type="molecule type" value="Genomic_DNA"/>
</dbReference>
<sequence>MKLKFGVKWNWVLVIAFGSIHAWAPQQETCGRPADVYFLLDSSGSISPGDFRKELRFTNDVTEMFDTDSGAVRVGVLSFSQTVTPHIGLGEYADRSDLLTRIASVPYEGRGTNTAEALAFLCDKGMSLEQTRPDVPRVAIVLTDGMSQNMTATLQNAALVHRSAITVFVIGIGSQVDRKELEAIGSSPTVSHVFMIDNFDALDHIKENLASQACDAKPVTPAPDPNQMQADVDSEFISFGRCSPKRPLDLVFAVDTAAIGALNARHVLAFIANFSEHINMDDNLVTITTVTNGCASGDIDDRPSVDAQSVKDKLSFYEVPRFNELLGNMRLKAADGRRNAAHIGIAFVNARLTESEFKESRKEKGRAKYQRTTIFVVGVGPHVDSGQLKALTLNGGELLQASSFPGLMEVANHLLYSMCLFGVV</sequence>
<dbReference type="Gene3D" id="3.40.50.410">
    <property type="entry name" value="von Willebrand factor, type A domain"/>
    <property type="match status" value="2"/>
</dbReference>
<evidence type="ECO:0000259" key="2">
    <source>
        <dbReference type="PROSITE" id="PS50234"/>
    </source>
</evidence>
<dbReference type="PANTHER" id="PTHR24020:SF20">
    <property type="entry name" value="PH DOMAIN-CONTAINING PROTEIN"/>
    <property type="match status" value="1"/>
</dbReference>
<evidence type="ECO:0000313" key="3">
    <source>
        <dbReference type="EMBL" id="WAR03535.1"/>
    </source>
</evidence>
<dbReference type="SMART" id="SM00327">
    <property type="entry name" value="VWA"/>
    <property type="match status" value="2"/>
</dbReference>
<feature type="signal peptide" evidence="1">
    <location>
        <begin position="1"/>
        <end position="22"/>
    </location>
</feature>
<evidence type="ECO:0000256" key="1">
    <source>
        <dbReference type="SAM" id="SignalP"/>
    </source>
</evidence>
<protein>
    <submittedName>
        <fullName evidence="3">COCA1-like protein</fullName>
    </submittedName>
</protein>
<dbReference type="InterPro" id="IPR036465">
    <property type="entry name" value="vWFA_dom_sf"/>
</dbReference>
<name>A0ABY7E3K9_MYAAR</name>
<dbReference type="SUPFAM" id="SSF53300">
    <property type="entry name" value="vWA-like"/>
    <property type="match status" value="2"/>
</dbReference>
<accession>A0ABY7E3K9</accession>
<dbReference type="PROSITE" id="PS50234">
    <property type="entry name" value="VWFA"/>
    <property type="match status" value="1"/>
</dbReference>
<feature type="domain" description="VWFA" evidence="2">
    <location>
        <begin position="35"/>
        <end position="209"/>
    </location>
</feature>
<proteinExistence type="predicted"/>
<dbReference type="PANTHER" id="PTHR24020">
    <property type="entry name" value="COLLAGEN ALPHA"/>
    <property type="match status" value="1"/>
</dbReference>
<dbReference type="PRINTS" id="PR00453">
    <property type="entry name" value="VWFADOMAIN"/>
</dbReference>
<evidence type="ECO:0000313" key="4">
    <source>
        <dbReference type="Proteomes" id="UP001164746"/>
    </source>
</evidence>
<gene>
    <name evidence="3" type="ORF">MAR_010093</name>
</gene>
<dbReference type="InterPro" id="IPR002035">
    <property type="entry name" value="VWF_A"/>
</dbReference>
<dbReference type="Proteomes" id="UP001164746">
    <property type="component" value="Chromosome 4"/>
</dbReference>
<keyword evidence="1" id="KW-0732">Signal</keyword>
<dbReference type="CDD" id="cd01450">
    <property type="entry name" value="vWFA_subfamily_ECM"/>
    <property type="match status" value="1"/>
</dbReference>
<keyword evidence="4" id="KW-1185">Reference proteome</keyword>
<dbReference type="InterPro" id="IPR050525">
    <property type="entry name" value="ECM_Assembly_Org"/>
</dbReference>
<reference evidence="3" key="1">
    <citation type="submission" date="2022-11" db="EMBL/GenBank/DDBJ databases">
        <title>Centuries of genome instability and evolution in soft-shell clam transmissible cancer (bioRxiv).</title>
        <authorList>
            <person name="Hart S.F.M."/>
            <person name="Yonemitsu M.A."/>
            <person name="Giersch R.M."/>
            <person name="Beal B.F."/>
            <person name="Arriagada G."/>
            <person name="Davis B.W."/>
            <person name="Ostrander E.A."/>
            <person name="Goff S.P."/>
            <person name="Metzger M.J."/>
        </authorList>
    </citation>
    <scope>NUCLEOTIDE SEQUENCE</scope>
    <source>
        <strain evidence="3">MELC-2E11</strain>
        <tissue evidence="3">Siphon/mantle</tissue>
    </source>
</reference>
<dbReference type="Pfam" id="PF00092">
    <property type="entry name" value="VWA"/>
    <property type="match status" value="1"/>
</dbReference>
<feature type="chain" id="PRO_5045229316" evidence="1">
    <location>
        <begin position="23"/>
        <end position="424"/>
    </location>
</feature>
<organism evidence="3 4">
    <name type="scientific">Mya arenaria</name>
    <name type="common">Soft-shell clam</name>
    <dbReference type="NCBI Taxonomy" id="6604"/>
    <lineage>
        <taxon>Eukaryota</taxon>
        <taxon>Metazoa</taxon>
        <taxon>Spiralia</taxon>
        <taxon>Lophotrochozoa</taxon>
        <taxon>Mollusca</taxon>
        <taxon>Bivalvia</taxon>
        <taxon>Autobranchia</taxon>
        <taxon>Heteroconchia</taxon>
        <taxon>Euheterodonta</taxon>
        <taxon>Imparidentia</taxon>
        <taxon>Neoheterodontei</taxon>
        <taxon>Myida</taxon>
        <taxon>Myoidea</taxon>
        <taxon>Myidae</taxon>
        <taxon>Mya</taxon>
    </lineage>
</organism>